<keyword evidence="3" id="KW-0418">Kinase</keyword>
<dbReference type="EMBL" id="CP144143">
    <property type="protein sequence ID" value="WWC85115.1"/>
    <property type="molecule type" value="Genomic_DNA"/>
</dbReference>
<reference evidence="8" key="1">
    <citation type="submission" date="2024-01" db="EMBL/GenBank/DDBJ databases">
        <title>Mycovorax composti gen. nov. sp. nov., a member of the family Chitinophagaceae isolated from button mushroom compost.</title>
        <authorList>
            <person name="Thai M."/>
            <person name="Bell T.L."/>
            <person name="Kertesz M.A."/>
        </authorList>
    </citation>
    <scope>NUCLEOTIDE SEQUENCE [LARGE SCALE GENOMIC DNA]</scope>
    <source>
        <strain evidence="8">C216</strain>
    </source>
</reference>
<proteinExistence type="inferred from homology"/>
<dbReference type="Pfam" id="PF02782">
    <property type="entry name" value="FGGY_C"/>
    <property type="match status" value="1"/>
</dbReference>
<dbReference type="PANTHER" id="PTHR10196:SF93">
    <property type="entry name" value="L-RHAMNULOKINASE"/>
    <property type="match status" value="1"/>
</dbReference>
<feature type="domain" description="Carbohydrate kinase FGGY N-terminal" evidence="4">
    <location>
        <begin position="5"/>
        <end position="219"/>
    </location>
</feature>
<accession>A0ABZ2ENY7</accession>
<feature type="domain" description="Carbohydrate kinase FGGY C-terminal" evidence="5">
    <location>
        <begin position="344"/>
        <end position="417"/>
    </location>
</feature>
<sequence length="444" mass="50469">MVSVIAIFDIGKTNKKFFLFNEDYKIVEESSKTFTEIEDEDGFPCENLQVLSKWVRNTLSEYLQDSTYDIKAINFSAYGASFVHLDRENNIVTPLYNYLKPYPIEIEKQFYDIHGTKEAISLTTASPALGNLNSGLQLYALKYHRPEIFSRIAASLHLPQYMSFLISGKHYADITSIGCHTALWDFTTGNYHDWVFKEGIDKKMPPLFPGTDVIDIVYNNKPLKCGVGLHDSSSAFIPYIKHVNEPFLLISTGTWCISMNAFNNTPLTQSELENDCLCYMTYEGATVKSSRLMAGYAHEIVVKKLSDYFGTELNYFEKIAFDKNLIRKEPPLKDLTSFDVSAYASYEEAYMNFIKQIVLAQKASTDLVINNTIKKLFVDGGFAKNEVYMQLLADAYPHIEVYAASVSQASAIGAAMVLHRHWNRFELSNNMINLRRFHAASAFD</sequence>
<dbReference type="Pfam" id="PF00370">
    <property type="entry name" value="FGGY_N"/>
    <property type="match status" value="1"/>
</dbReference>
<dbReference type="Gene3D" id="3.30.420.40">
    <property type="match status" value="2"/>
</dbReference>
<feature type="domain" description="Carbohydrate kinase FGGY C-terminal" evidence="6">
    <location>
        <begin position="245"/>
        <end position="305"/>
    </location>
</feature>
<evidence type="ECO:0000313" key="8">
    <source>
        <dbReference type="Proteomes" id="UP001321305"/>
    </source>
</evidence>
<gene>
    <name evidence="7" type="primary">rhaB</name>
    <name evidence="7" type="ORF">PIECOFPK_02858</name>
</gene>
<organism evidence="7 8">
    <name type="scientific">Mycovorax composti</name>
    <dbReference type="NCBI Taxonomy" id="2962693"/>
    <lineage>
        <taxon>Bacteria</taxon>
        <taxon>Pseudomonadati</taxon>
        <taxon>Bacteroidota</taxon>
        <taxon>Chitinophagia</taxon>
        <taxon>Chitinophagales</taxon>
        <taxon>Chitinophagaceae</taxon>
        <taxon>Mycovorax</taxon>
    </lineage>
</organism>
<evidence type="ECO:0000313" key="7">
    <source>
        <dbReference type="EMBL" id="WWC85115.1"/>
    </source>
</evidence>
<keyword evidence="8" id="KW-1185">Reference proteome</keyword>
<dbReference type="InterPro" id="IPR049382">
    <property type="entry name" value="FGGY_C_2"/>
</dbReference>
<evidence type="ECO:0000256" key="3">
    <source>
        <dbReference type="ARBA" id="ARBA00022777"/>
    </source>
</evidence>
<dbReference type="SUPFAM" id="SSF53067">
    <property type="entry name" value="Actin-like ATPase domain"/>
    <property type="match status" value="2"/>
</dbReference>
<comment type="similarity">
    <text evidence="1">Belongs to the FGGY kinase family.</text>
</comment>
<dbReference type="PANTHER" id="PTHR10196">
    <property type="entry name" value="SUGAR KINASE"/>
    <property type="match status" value="1"/>
</dbReference>
<dbReference type="InterPro" id="IPR018484">
    <property type="entry name" value="FGGY_N"/>
</dbReference>
<dbReference type="CDD" id="cd07772">
    <property type="entry name" value="ASKHA_NBD_FGGY_NaCK-like"/>
    <property type="match status" value="1"/>
</dbReference>
<evidence type="ECO:0000259" key="6">
    <source>
        <dbReference type="Pfam" id="PF21546"/>
    </source>
</evidence>
<evidence type="ECO:0000259" key="5">
    <source>
        <dbReference type="Pfam" id="PF02782"/>
    </source>
</evidence>
<dbReference type="InterPro" id="IPR018485">
    <property type="entry name" value="FGGY_C"/>
</dbReference>
<protein>
    <submittedName>
        <fullName evidence="7">Rhamnulokinase</fullName>
        <ecNumber evidence="7">2.7.1.5</ecNumber>
    </submittedName>
</protein>
<dbReference type="Pfam" id="PF21546">
    <property type="entry name" value="FGGY_C_2"/>
    <property type="match status" value="1"/>
</dbReference>
<evidence type="ECO:0000256" key="1">
    <source>
        <dbReference type="ARBA" id="ARBA00009156"/>
    </source>
</evidence>
<dbReference type="InterPro" id="IPR043129">
    <property type="entry name" value="ATPase_NBD"/>
</dbReference>
<evidence type="ECO:0000259" key="4">
    <source>
        <dbReference type="Pfam" id="PF00370"/>
    </source>
</evidence>
<dbReference type="EC" id="2.7.1.5" evidence="7"/>
<dbReference type="Proteomes" id="UP001321305">
    <property type="component" value="Chromosome"/>
</dbReference>
<name>A0ABZ2ENY7_9BACT</name>
<dbReference type="GO" id="GO:0008993">
    <property type="term" value="F:rhamnulokinase activity"/>
    <property type="evidence" value="ECO:0007669"/>
    <property type="project" value="UniProtKB-EC"/>
</dbReference>
<evidence type="ECO:0000256" key="2">
    <source>
        <dbReference type="ARBA" id="ARBA00022679"/>
    </source>
</evidence>
<keyword evidence="2 7" id="KW-0808">Transferase</keyword>